<dbReference type="InterPro" id="IPR011622">
    <property type="entry name" value="7TMR_DISM_rcpt_extracell_dom2"/>
</dbReference>
<dbReference type="InterPro" id="IPR004358">
    <property type="entry name" value="Sig_transdc_His_kin-like_C"/>
</dbReference>
<keyword evidence="3" id="KW-0597">Phosphoprotein</keyword>
<evidence type="ECO:0000256" key="1">
    <source>
        <dbReference type="ARBA" id="ARBA00000085"/>
    </source>
</evidence>
<feature type="transmembrane region" description="Helical" evidence="4">
    <location>
        <begin position="340"/>
        <end position="364"/>
    </location>
</feature>
<comment type="catalytic activity">
    <reaction evidence="1">
        <text>ATP + protein L-histidine = ADP + protein N-phospho-L-histidine.</text>
        <dbReference type="EC" id="2.7.13.3"/>
    </reaction>
</comment>
<evidence type="ECO:0000313" key="7">
    <source>
        <dbReference type="Proteomes" id="UP001500738"/>
    </source>
</evidence>
<dbReference type="Pfam" id="PF02518">
    <property type="entry name" value="HATPase_c"/>
    <property type="match status" value="1"/>
</dbReference>
<sequence length="740" mass="78559">MLLLIAALSAPAAASEQAIPTIELSAGADGPAVAPYVRYAKDPGAPDGRGLAAILAAPLAAVQGQSVHFGPPGARTIVAVKVRNASDAQGSWIFTTGRGSLKYFRLYEVTDGRFDLIVDGTDAEAARENLLSYQAFSTEFVLDPGQQKLLLIDFVSENSTYMPLKIQTYGSFFKDRRANIALVSGVVLGVAVLIFLNFLFFSITGHREFVWLAVAQTFFAINTIHSEGYFTIFFLSDNPLTSVGIEDMFKCGFAGAMAQFARSFIGTATRFPKTDVALRVLIGAALALMALQPGLALYPPGFRHSLHIGCWIIAVAGALFLPFVGYAAMKRIGRQLWPLFVGWASLALFIVYAAIASMGVFAWLPINWHLAGPVGLFESLMATLALGLNLKKIQADKLAADEAYARELAGRLAVSERAARLAEEKAFALETVHSQNALLHASGHDSKQVILALNSAVDVLKRDPAANGELTAMLQSSADYLGEIVSTTMSGANIVGSEDDFVALGAFSGAALVEPLQMMFRAPFAAKGLTLAVRVDTNIMLVSDKPLLMRVLANLISNSYQYTAKGGATLTLDREGEEAVIRLSDTGSGMPADIVRALNAADGRRVRADARAAGSGSGFHSAKRLIGALGGSLAITASDGGGTTIAVRLPAAYAAITPCPAEELQAALPGWRILDFDERAAFDAALAAAEGSRRGIAALTYDDTTVTRGRLSELVGLMILKPPCRELMRHPLVVRGSEQL</sequence>
<dbReference type="SMART" id="SM00387">
    <property type="entry name" value="HATPase_c"/>
    <property type="match status" value="1"/>
</dbReference>
<reference evidence="7" key="1">
    <citation type="journal article" date="2019" name="Int. J. Syst. Evol. Microbiol.">
        <title>The Global Catalogue of Microorganisms (GCM) 10K type strain sequencing project: providing services to taxonomists for standard genome sequencing and annotation.</title>
        <authorList>
            <consortium name="The Broad Institute Genomics Platform"/>
            <consortium name="The Broad Institute Genome Sequencing Center for Infectious Disease"/>
            <person name="Wu L."/>
            <person name="Ma J."/>
        </authorList>
    </citation>
    <scope>NUCLEOTIDE SEQUENCE [LARGE SCALE GENOMIC DNA]</scope>
    <source>
        <strain evidence="7">JCM 15910</strain>
    </source>
</reference>
<feature type="domain" description="Histidine kinase" evidence="5">
    <location>
        <begin position="441"/>
        <end position="653"/>
    </location>
</feature>
<feature type="transmembrane region" description="Helical" evidence="4">
    <location>
        <begin position="277"/>
        <end position="298"/>
    </location>
</feature>
<feature type="transmembrane region" description="Helical" evidence="4">
    <location>
        <begin position="180"/>
        <end position="202"/>
    </location>
</feature>
<accession>A0ABP3XJ02</accession>
<dbReference type="PRINTS" id="PR00344">
    <property type="entry name" value="BCTRLSENSOR"/>
</dbReference>
<proteinExistence type="predicted"/>
<evidence type="ECO:0000256" key="2">
    <source>
        <dbReference type="ARBA" id="ARBA00012438"/>
    </source>
</evidence>
<dbReference type="InterPro" id="IPR005467">
    <property type="entry name" value="His_kinase_dom"/>
</dbReference>
<protein>
    <recommendedName>
        <fullName evidence="2">histidine kinase</fullName>
        <ecNumber evidence="2">2.7.13.3</ecNumber>
    </recommendedName>
</protein>
<dbReference type="InterPro" id="IPR036890">
    <property type="entry name" value="HATPase_C_sf"/>
</dbReference>
<keyword evidence="4" id="KW-0472">Membrane</keyword>
<comment type="caution">
    <text evidence="6">The sequence shown here is derived from an EMBL/GenBank/DDBJ whole genome shotgun (WGS) entry which is preliminary data.</text>
</comment>
<dbReference type="SUPFAM" id="SSF55874">
    <property type="entry name" value="ATPase domain of HSP90 chaperone/DNA topoisomerase II/histidine kinase"/>
    <property type="match status" value="1"/>
</dbReference>
<dbReference type="EMBL" id="BAAAFE010000008">
    <property type="protein sequence ID" value="GAA0865513.1"/>
    <property type="molecule type" value="Genomic_DNA"/>
</dbReference>
<dbReference type="EC" id="2.7.13.3" evidence="2"/>
<evidence type="ECO:0000256" key="3">
    <source>
        <dbReference type="ARBA" id="ARBA00022553"/>
    </source>
</evidence>
<dbReference type="Gene3D" id="3.30.565.10">
    <property type="entry name" value="Histidine kinase-like ATPase, C-terminal domain"/>
    <property type="match status" value="1"/>
</dbReference>
<feature type="transmembrane region" description="Helical" evidence="4">
    <location>
        <begin position="304"/>
        <end position="328"/>
    </location>
</feature>
<keyword evidence="4" id="KW-0812">Transmembrane</keyword>
<dbReference type="Pfam" id="PF07696">
    <property type="entry name" value="7TMR-DISMED2"/>
    <property type="match status" value="1"/>
</dbReference>
<evidence type="ECO:0000313" key="6">
    <source>
        <dbReference type="EMBL" id="GAA0865513.1"/>
    </source>
</evidence>
<keyword evidence="4" id="KW-1133">Transmembrane helix</keyword>
<dbReference type="PROSITE" id="PS50109">
    <property type="entry name" value="HIS_KIN"/>
    <property type="match status" value="1"/>
</dbReference>
<organism evidence="6 7">
    <name type="scientific">Sphingopyxis soli</name>
    <dbReference type="NCBI Taxonomy" id="592051"/>
    <lineage>
        <taxon>Bacteria</taxon>
        <taxon>Pseudomonadati</taxon>
        <taxon>Pseudomonadota</taxon>
        <taxon>Alphaproteobacteria</taxon>
        <taxon>Sphingomonadales</taxon>
        <taxon>Sphingomonadaceae</taxon>
        <taxon>Sphingopyxis</taxon>
    </lineage>
</organism>
<dbReference type="PANTHER" id="PTHR43547:SF2">
    <property type="entry name" value="HYBRID SIGNAL TRANSDUCTION HISTIDINE KINASE C"/>
    <property type="match status" value="1"/>
</dbReference>
<evidence type="ECO:0000259" key="5">
    <source>
        <dbReference type="PROSITE" id="PS50109"/>
    </source>
</evidence>
<dbReference type="InterPro" id="IPR003594">
    <property type="entry name" value="HATPase_dom"/>
</dbReference>
<name>A0ABP3XJ02_9SPHN</name>
<dbReference type="InterPro" id="IPR011623">
    <property type="entry name" value="7TMR_DISM_rcpt_extracell_dom1"/>
</dbReference>
<dbReference type="PANTHER" id="PTHR43547">
    <property type="entry name" value="TWO-COMPONENT HISTIDINE KINASE"/>
    <property type="match status" value="1"/>
</dbReference>
<keyword evidence="7" id="KW-1185">Reference proteome</keyword>
<gene>
    <name evidence="6" type="ORF">GCM10009115_24370</name>
</gene>
<dbReference type="Pfam" id="PF07695">
    <property type="entry name" value="7TMR-DISM_7TM"/>
    <property type="match status" value="1"/>
</dbReference>
<dbReference type="Proteomes" id="UP001500738">
    <property type="component" value="Unassembled WGS sequence"/>
</dbReference>
<evidence type="ECO:0000256" key="4">
    <source>
        <dbReference type="SAM" id="Phobius"/>
    </source>
</evidence>